<keyword evidence="7 11" id="KW-1133">Transmembrane helix</keyword>
<feature type="transmembrane region" description="Helical" evidence="11">
    <location>
        <begin position="196"/>
        <end position="217"/>
    </location>
</feature>
<evidence type="ECO:0000256" key="5">
    <source>
        <dbReference type="ARBA" id="ARBA00022737"/>
    </source>
</evidence>
<dbReference type="Gene3D" id="1.50.40.10">
    <property type="entry name" value="Mitochondrial carrier domain"/>
    <property type="match status" value="2"/>
</dbReference>
<evidence type="ECO:0000256" key="2">
    <source>
        <dbReference type="ARBA" id="ARBA00006375"/>
    </source>
</evidence>
<dbReference type="Proteomes" id="UP000323067">
    <property type="component" value="Chromosome vii"/>
</dbReference>
<evidence type="ECO:0000256" key="4">
    <source>
        <dbReference type="ARBA" id="ARBA00022692"/>
    </source>
</evidence>
<evidence type="ECO:0000313" key="12">
    <source>
        <dbReference type="EMBL" id="ATY62265.1"/>
    </source>
</evidence>
<organism evidence="12 13">
    <name type="scientific">Cordyceps militaris</name>
    <name type="common">Caterpillar fungus</name>
    <name type="synonym">Clavaria militaris</name>
    <dbReference type="NCBI Taxonomy" id="73501"/>
    <lineage>
        <taxon>Eukaryota</taxon>
        <taxon>Fungi</taxon>
        <taxon>Dikarya</taxon>
        <taxon>Ascomycota</taxon>
        <taxon>Pezizomycotina</taxon>
        <taxon>Sordariomycetes</taxon>
        <taxon>Hypocreomycetidae</taxon>
        <taxon>Hypocreales</taxon>
        <taxon>Cordycipitaceae</taxon>
        <taxon>Cordyceps</taxon>
    </lineage>
</organism>
<comment type="subcellular location">
    <subcellularLocation>
        <location evidence="1">Membrane</location>
        <topology evidence="1">Multi-pass membrane protein</topology>
    </subcellularLocation>
</comment>
<proteinExistence type="inferred from homology"/>
<gene>
    <name evidence="12" type="ORF">A9K55_007656</name>
</gene>
<dbReference type="EMBL" id="CP023324">
    <property type="protein sequence ID" value="ATY62265.1"/>
    <property type="molecule type" value="Genomic_DNA"/>
</dbReference>
<evidence type="ECO:0000256" key="9">
    <source>
        <dbReference type="PROSITE-ProRule" id="PRU00282"/>
    </source>
</evidence>
<evidence type="ECO:0000256" key="1">
    <source>
        <dbReference type="ARBA" id="ARBA00004141"/>
    </source>
</evidence>
<keyword evidence="3 10" id="KW-0813">Transport</keyword>
<dbReference type="SUPFAM" id="SSF103506">
    <property type="entry name" value="Mitochondrial carrier"/>
    <property type="match status" value="1"/>
</dbReference>
<dbReference type="AlphaFoldDB" id="A0A2H4SGM4"/>
<dbReference type="InterPro" id="IPR023395">
    <property type="entry name" value="MCP_dom_sf"/>
</dbReference>
<evidence type="ECO:0000256" key="7">
    <source>
        <dbReference type="ARBA" id="ARBA00022989"/>
    </source>
</evidence>
<evidence type="ECO:0000256" key="3">
    <source>
        <dbReference type="ARBA" id="ARBA00022448"/>
    </source>
</evidence>
<dbReference type="PANTHER" id="PTHR45667">
    <property type="entry name" value="S-ADENOSYLMETHIONINE MITOCHONDRIAL CARRIER PROTEIN"/>
    <property type="match status" value="1"/>
</dbReference>
<evidence type="ECO:0000256" key="6">
    <source>
        <dbReference type="ARBA" id="ARBA00022792"/>
    </source>
</evidence>
<feature type="repeat" description="Solcar" evidence="9">
    <location>
        <begin position="198"/>
        <end position="299"/>
    </location>
</feature>
<name>A0A2H4SGM4_CORMI</name>
<sequence>MDVYVAGAFAAFTVDMLIYPFDTLKTRRQSQDYLKVYTQSGKNSALALRGLYQGIGSVVLATLPAAGVFFSTYELSKTAFAKSSLLPLPVVHSVASATAEAASCLVLTPAELVKQHAQMMRSQGGGGGQKAGSTSLKAFRALYQAGVGRRLFTGYTALLARNMPLTAMQFPIFEHLRSRLWATRPPRRERGQRQRILETGAIAGLSAAAAGGLAAFITTPSDVVKTRMMLLTGSSNGSEAFDKGGQGRMVAEQQPWRVAKQIYRERGTKGLFRGGGLRSAWTAVGSGLYLGTYDAAKLWLTGGEDGHANSP</sequence>
<dbReference type="OrthoDB" id="250329at2759"/>
<dbReference type="VEuPathDB" id="FungiDB:A9K55_007656"/>
<feature type="transmembrane region" description="Helical" evidence="11">
    <location>
        <begin position="45"/>
        <end position="70"/>
    </location>
</feature>
<evidence type="ECO:0000256" key="8">
    <source>
        <dbReference type="ARBA" id="ARBA00023136"/>
    </source>
</evidence>
<evidence type="ECO:0000256" key="11">
    <source>
        <dbReference type="SAM" id="Phobius"/>
    </source>
</evidence>
<evidence type="ECO:0000256" key="10">
    <source>
        <dbReference type="RuleBase" id="RU000488"/>
    </source>
</evidence>
<keyword evidence="6" id="KW-0496">Mitochondrion</keyword>
<dbReference type="Pfam" id="PF00153">
    <property type="entry name" value="Mito_carr"/>
    <property type="match status" value="3"/>
</dbReference>
<dbReference type="GO" id="GO:0016020">
    <property type="term" value="C:membrane"/>
    <property type="evidence" value="ECO:0007669"/>
    <property type="project" value="UniProtKB-SubCell"/>
</dbReference>
<dbReference type="VEuPathDB" id="FungiDB:CCM_07247"/>
<comment type="similarity">
    <text evidence="2 10">Belongs to the mitochondrial carrier (TC 2.A.29) family.</text>
</comment>
<feature type="repeat" description="Solcar" evidence="9">
    <location>
        <begin position="87"/>
        <end position="179"/>
    </location>
</feature>
<protein>
    <submittedName>
        <fullName evidence="12">Mitochondrial carrier</fullName>
    </submittedName>
</protein>
<feature type="repeat" description="Solcar" evidence="9">
    <location>
        <begin position="1"/>
        <end position="79"/>
    </location>
</feature>
<keyword evidence="4 9" id="KW-0812">Transmembrane</keyword>
<evidence type="ECO:0000313" key="13">
    <source>
        <dbReference type="Proteomes" id="UP000323067"/>
    </source>
</evidence>
<accession>A0A2H4SGM4</accession>
<dbReference type="InterPro" id="IPR018108">
    <property type="entry name" value="MCP_transmembrane"/>
</dbReference>
<reference evidence="12 13" key="1">
    <citation type="journal article" date="2017" name="BMC Genomics">
        <title>Chromosome level assembly and secondary metabolite potential of the parasitic fungus Cordyceps militaris.</title>
        <authorList>
            <person name="Kramer G.J."/>
            <person name="Nodwell J.R."/>
        </authorList>
    </citation>
    <scope>NUCLEOTIDE SEQUENCE [LARGE SCALE GENOMIC DNA]</scope>
    <source>
        <strain evidence="12 13">ATCC 34164</strain>
    </source>
</reference>
<dbReference type="PROSITE" id="PS50920">
    <property type="entry name" value="SOLCAR"/>
    <property type="match status" value="3"/>
</dbReference>
<keyword evidence="6" id="KW-0999">Mitochondrion inner membrane</keyword>
<feature type="transmembrane region" description="Helical" evidence="11">
    <location>
        <begin position="90"/>
        <end position="113"/>
    </location>
</feature>
<feature type="transmembrane region" description="Helical" evidence="11">
    <location>
        <begin position="6"/>
        <end position="24"/>
    </location>
</feature>
<keyword evidence="8 9" id="KW-0472">Membrane</keyword>
<keyword evidence="5" id="KW-0677">Repeat</keyword>